<dbReference type="Pfam" id="PF00746">
    <property type="entry name" value="Gram_pos_anchor"/>
    <property type="match status" value="1"/>
</dbReference>
<name>A0A380IG59_STRAI</name>
<dbReference type="GO" id="GO:0051060">
    <property type="term" value="F:pullulanase activity"/>
    <property type="evidence" value="ECO:0007669"/>
    <property type="project" value="UniProtKB-EC"/>
</dbReference>
<evidence type="ECO:0000256" key="14">
    <source>
        <dbReference type="SAM" id="Phobius"/>
    </source>
</evidence>
<comment type="similarity">
    <text evidence="1">Belongs to the glycosyl hydrolase 13 family.</text>
</comment>
<dbReference type="InterPro" id="IPR014755">
    <property type="entry name" value="Cu-Rt/internalin_Ig-like"/>
</dbReference>
<dbReference type="Gene3D" id="3.20.20.80">
    <property type="entry name" value="Glycosidases"/>
    <property type="match status" value="1"/>
</dbReference>
<dbReference type="Pfam" id="PF02922">
    <property type="entry name" value="CBM_48"/>
    <property type="match status" value="1"/>
</dbReference>
<dbReference type="Pfam" id="PF03714">
    <property type="entry name" value="PUD"/>
    <property type="match status" value="2"/>
</dbReference>
<dbReference type="InterPro" id="IPR013783">
    <property type="entry name" value="Ig-like_fold"/>
</dbReference>
<dbReference type="GO" id="GO:0005975">
    <property type="term" value="P:carbohydrate metabolic process"/>
    <property type="evidence" value="ECO:0007669"/>
    <property type="project" value="InterPro"/>
</dbReference>
<dbReference type="OrthoDB" id="9761875at2"/>
<keyword evidence="6" id="KW-0106">Calcium</keyword>
<dbReference type="CDD" id="cd02860">
    <property type="entry name" value="E_set_Pullulanase"/>
    <property type="match status" value="1"/>
</dbReference>
<feature type="transmembrane region" description="Helical" evidence="14">
    <location>
        <begin position="1478"/>
        <end position="1497"/>
    </location>
</feature>
<evidence type="ECO:0000313" key="16">
    <source>
        <dbReference type="EMBL" id="SUN07830.1"/>
    </source>
</evidence>
<dbReference type="CDD" id="cd10315">
    <property type="entry name" value="CBM41_pullulanase"/>
    <property type="match status" value="2"/>
</dbReference>
<accession>A0A380IG59</accession>
<dbReference type="Gene3D" id="2.60.40.1110">
    <property type="match status" value="2"/>
</dbReference>
<dbReference type="Pfam" id="PF00128">
    <property type="entry name" value="Alpha-amylase"/>
    <property type="match status" value="1"/>
</dbReference>
<dbReference type="EMBL" id="UHEN01000001">
    <property type="protein sequence ID" value="SUN07830.1"/>
    <property type="molecule type" value="Genomic_DNA"/>
</dbReference>
<evidence type="ECO:0000256" key="2">
    <source>
        <dbReference type="ARBA" id="ARBA00022512"/>
    </source>
</evidence>
<dbReference type="InterPro" id="IPR014756">
    <property type="entry name" value="Ig_E-set"/>
</dbReference>
<feature type="compositionally biased region" description="Basic and acidic residues" evidence="13">
    <location>
        <begin position="1458"/>
        <end position="1470"/>
    </location>
</feature>
<dbReference type="InterPro" id="IPR011838">
    <property type="entry name" value="Pullulan_Gpos"/>
</dbReference>
<keyword evidence="4" id="KW-0732">Signal</keyword>
<dbReference type="SUPFAM" id="SSF51445">
    <property type="entry name" value="(Trans)glycosidases"/>
    <property type="match status" value="1"/>
</dbReference>
<evidence type="ECO:0000259" key="15">
    <source>
        <dbReference type="PROSITE" id="PS50847"/>
    </source>
</evidence>
<dbReference type="InterPro" id="IPR006047">
    <property type="entry name" value="GH13_cat_dom"/>
</dbReference>
<keyword evidence="14" id="KW-0472">Membrane</keyword>
<dbReference type="NCBIfam" id="TIGR02102">
    <property type="entry name" value="pullulan_Gpos"/>
    <property type="match status" value="1"/>
</dbReference>
<dbReference type="Pfam" id="PF18033">
    <property type="entry name" value="SpuA_C"/>
    <property type="match status" value="1"/>
</dbReference>
<keyword evidence="8 16" id="KW-0326">Glycosidase</keyword>
<comment type="catalytic activity">
    <reaction evidence="9">
        <text>Hydrolysis of (1-&gt;6)-alpha-D-glucosidic linkages in pullulan, amylopectin and glycogen, and in the alpha- and beta-limit dextrins of amylopectin and glycogen.</text>
        <dbReference type="EC" id="3.2.1.41"/>
    </reaction>
</comment>
<dbReference type="Pfam" id="PF08428">
    <property type="entry name" value="Rib"/>
    <property type="match status" value="2"/>
</dbReference>
<evidence type="ECO:0000256" key="8">
    <source>
        <dbReference type="ARBA" id="ARBA00023295"/>
    </source>
</evidence>
<dbReference type="NCBIfam" id="TIGR01167">
    <property type="entry name" value="LPXTG_anchor"/>
    <property type="match status" value="1"/>
</dbReference>
<proteinExistence type="inferred from homology"/>
<evidence type="ECO:0000256" key="10">
    <source>
        <dbReference type="ARBA" id="ARBA00024062"/>
    </source>
</evidence>
<dbReference type="EC" id="3.2.1.41" evidence="10"/>
<dbReference type="Gene3D" id="2.60.40.1180">
    <property type="entry name" value="Golgi alpha-mannosidase II"/>
    <property type="match status" value="1"/>
</dbReference>
<keyword evidence="14" id="KW-1133">Transmembrane helix</keyword>
<evidence type="ECO:0000256" key="3">
    <source>
        <dbReference type="ARBA" id="ARBA00022525"/>
    </source>
</evidence>
<keyword evidence="7" id="KW-0572">Peptidoglycan-anchor</keyword>
<dbReference type="PANTHER" id="PTHR43002">
    <property type="entry name" value="GLYCOGEN DEBRANCHING ENZYME"/>
    <property type="match status" value="1"/>
</dbReference>
<keyword evidence="5 16" id="KW-0378">Hydrolase</keyword>
<dbReference type="InterPro" id="IPR059115">
    <property type="entry name" value="Rib"/>
</dbReference>
<evidence type="ECO:0000313" key="17">
    <source>
        <dbReference type="Proteomes" id="UP000255213"/>
    </source>
</evidence>
<dbReference type="Proteomes" id="UP000255213">
    <property type="component" value="Unassembled WGS sequence"/>
</dbReference>
<dbReference type="InterPro" id="IPR005323">
    <property type="entry name" value="CBM41_pullulanase"/>
</dbReference>
<evidence type="ECO:0000256" key="1">
    <source>
        <dbReference type="ARBA" id="ARBA00008061"/>
    </source>
</evidence>
<gene>
    <name evidence="16" type="primary">pulA2</name>
    <name evidence="16" type="ORF">NCTC12957_01425</name>
</gene>
<feature type="compositionally biased region" description="Polar residues" evidence="13">
    <location>
        <begin position="1444"/>
        <end position="1457"/>
    </location>
</feature>
<keyword evidence="14" id="KW-0812">Transmembrane</keyword>
<evidence type="ECO:0000256" key="11">
    <source>
        <dbReference type="ARBA" id="ARBA00029618"/>
    </source>
</evidence>
<protein>
    <recommendedName>
        <fullName evidence="10">pullulanase</fullName>
        <ecNumber evidence="10">3.2.1.41</ecNumber>
    </recommendedName>
    <alternativeName>
        <fullName evidence="11">Alpha-dextrin endo-1,6-alpha-glucosidase</fullName>
    </alternativeName>
    <alternativeName>
        <fullName evidence="12">Pullulan 6-glucanohydrolase</fullName>
    </alternativeName>
</protein>
<evidence type="ECO:0000256" key="9">
    <source>
        <dbReference type="ARBA" id="ARBA00023965"/>
    </source>
</evidence>
<feature type="domain" description="Gram-positive cocci surface proteins LPxTG" evidence="15">
    <location>
        <begin position="1470"/>
        <end position="1503"/>
    </location>
</feature>
<keyword evidence="2" id="KW-0134">Cell wall</keyword>
<dbReference type="PROSITE" id="PS50847">
    <property type="entry name" value="GRAM_POS_ANCHORING"/>
    <property type="match status" value="1"/>
</dbReference>
<keyword evidence="3" id="KW-0964">Secreted</keyword>
<dbReference type="SUPFAM" id="SSF49452">
    <property type="entry name" value="Starch-binding domain-like"/>
    <property type="match status" value="2"/>
</dbReference>
<feature type="compositionally biased region" description="Basic and acidic residues" evidence="13">
    <location>
        <begin position="89"/>
        <end position="105"/>
    </location>
</feature>
<dbReference type="InterPro" id="IPR013780">
    <property type="entry name" value="Glyco_hydro_b"/>
</dbReference>
<feature type="region of interest" description="Disordered" evidence="13">
    <location>
        <begin position="84"/>
        <end position="134"/>
    </location>
</feature>
<evidence type="ECO:0000256" key="6">
    <source>
        <dbReference type="ARBA" id="ARBA00022837"/>
    </source>
</evidence>
<sequence length="1503" mass="165722">MKTETVDKKRQHLEVGMSYSKKMNSRRGNEVEGNMSVYQDKLIKYPFNFQRVVKCGTASILLSASFCAWAGAVVQAEEASGNSAVTEIDSSHSVEEKAESKEQTGDGKLAQEAGASSALEQADAAAAGEQADPQDTAPALAFRAAPPVVDEEVRAGFIRLHFKKLPSDNLASLGLWTWDDVEKPSSQNGSWPTGATNFSQAKADHYGHYLDVPLSAVKREKISFLINNTSGQNLTGDKTVELLSPNMNEVWLDEDYNTYLYEPIAEGMVRINYLRSDNNYDRKSLWLWGDVETPTTNWPDGVDFEKRGKYGAYVDVPLKELAKTIGFLLLDESKSGDDVKIQQNDYHFTDLKKHRQIFLRDADPMIYTNPYFINDVRMTGAQQISLTEIEATFTTLENVTKEELLQKLQVTNKDQQAVAIKEIVLDPEAKKVLIQGEFGGEQSPYTVKYESEQFTTGMNWQLKDSLYRYDGDLGARVTDNGQKVAVTLWSPSADQVSLVVYDKKDQSKVVGKIAMTRGDKGTWNADLSADSGLGITDYRGYYYHYEIKRGDQSVLTLDPYAKSLAAWNSGLAETGPAYKVAKAAFVDPAEAGPRDLDYAAIPGFKDRKDAVIYEAHVRDFTSDKTLEGGLKSQFGTFSAFSEKLDYLKELGVTHIQLLPVLSYYYVDELKNGERMDDYASGNSNYNWGYDPQNYFSLTGMYASDPTNPSARIAEFKELIHEIHKRGMGVILDVVYNHTAKTDIFEDLEPNYYHFMDADGTPRTSYGGGRLGTTHHMSRRILVDSIKYLTDEYKVDGFRFDLMGDHDAETIQTAYDEARKLNPNLLMLGEGWVTYSGDENKPVQPADQSWMKSTDFAAVFSDDIRNTLKSGYPNEGTPAFLTNGKQDIEKVFRNIKAQPTNFEADDPGDVIQYIAAHDNLPLADIIAQSIKKDPANAENLKEIHRRLRLGNLMILTSQGTPFIHSGQEYGRTKQFRHPDYRTPVSEDKVPNKSHLLTNEDGSPFEYPYFIHDSYDSSDAVNHFDWSKATNSAAYPEHTQSRAYTQGLIALRKSTDAFKLASKEEVEKRVRLLTTVGKDGVEKDDLVLGYQTVASNGDVYLVFVNADNKERSFTAGQSLKNAKVLADGRQAGTEAIQAPDGVTLTEEKVTLAPLTATVLRIAKEEVVPPLGGEIKGSVIIKYKDVNDRILKDNALVHYNAAVGTAYDAEHSEHKMQTITGYDKKTYTLAPAGHYKVGEVDASSHLVSSSPTSGVVVGNTTLIVTYIYQEVPLTDLSPQPKTDAEKTSPTVSKVTKPVGELKVEDVIGAVTDIGNGVVSLLPNTALPTIVGDHTVSVLVTYPDQTTDEVSVPVTLIAKEEPTPPTETDADKTNPTASKVTKPAGELKVEDVIGAVTDIGNGVVSLLPNTALPTIVGDHTVSVLVTYPDQTTDEVSVPVTLTPKIGTKGTNQTSTHGNETGNPHDKPKGHDKHLPKTASQQSLLGILLGSILFVLGLGYLGKNRKRD</sequence>
<feature type="compositionally biased region" description="Low complexity" evidence="13">
    <location>
        <begin position="113"/>
        <end position="131"/>
    </location>
</feature>
<dbReference type="GO" id="GO:0030246">
    <property type="term" value="F:carbohydrate binding"/>
    <property type="evidence" value="ECO:0007669"/>
    <property type="project" value="InterPro"/>
</dbReference>
<feature type="region of interest" description="Disordered" evidence="13">
    <location>
        <begin position="1438"/>
        <end position="1472"/>
    </location>
</feature>
<dbReference type="InterPro" id="IPR017853">
    <property type="entry name" value="GH"/>
</dbReference>
<evidence type="ECO:0000256" key="4">
    <source>
        <dbReference type="ARBA" id="ARBA00022729"/>
    </source>
</evidence>
<organism evidence="16 17">
    <name type="scientific">Streptococcus acidominimus</name>
    <dbReference type="NCBI Taxonomy" id="1326"/>
    <lineage>
        <taxon>Bacteria</taxon>
        <taxon>Bacillati</taxon>
        <taxon>Bacillota</taxon>
        <taxon>Bacilli</taxon>
        <taxon>Lactobacillales</taxon>
        <taxon>Streptococcaceae</taxon>
        <taxon>Streptococcus</taxon>
    </lineage>
</organism>
<dbReference type="InterPro" id="IPR013784">
    <property type="entry name" value="Carb-bd-like_fold"/>
</dbReference>
<dbReference type="InterPro" id="IPR004193">
    <property type="entry name" value="Glyco_hydro_13_N"/>
</dbReference>
<evidence type="ECO:0000256" key="7">
    <source>
        <dbReference type="ARBA" id="ARBA00023088"/>
    </source>
</evidence>
<evidence type="ECO:0000256" key="12">
    <source>
        <dbReference type="ARBA" id="ARBA00031076"/>
    </source>
</evidence>
<evidence type="ECO:0000256" key="13">
    <source>
        <dbReference type="SAM" id="MobiDB-lite"/>
    </source>
</evidence>
<dbReference type="InterPro" id="IPR019931">
    <property type="entry name" value="LPXTG_anchor"/>
</dbReference>
<dbReference type="SUPFAM" id="SSF81296">
    <property type="entry name" value="E set domains"/>
    <property type="match status" value="1"/>
</dbReference>
<dbReference type="SMART" id="SM00642">
    <property type="entry name" value="Aamy"/>
    <property type="match status" value="1"/>
</dbReference>
<dbReference type="Gene3D" id="2.60.40.10">
    <property type="entry name" value="Immunoglobulins"/>
    <property type="match status" value="1"/>
</dbReference>
<dbReference type="InterPro" id="IPR040806">
    <property type="entry name" value="SpuA_C"/>
</dbReference>
<dbReference type="CDD" id="cd11341">
    <property type="entry name" value="AmyAc_Pullulanase_LD-like"/>
    <property type="match status" value="1"/>
</dbReference>
<reference evidence="16 17" key="1">
    <citation type="submission" date="2018-06" db="EMBL/GenBank/DDBJ databases">
        <authorList>
            <consortium name="Pathogen Informatics"/>
            <person name="Doyle S."/>
        </authorList>
    </citation>
    <scope>NUCLEOTIDE SEQUENCE [LARGE SCALE GENOMIC DNA]</scope>
    <source>
        <strain evidence="16 17">NCTC12957</strain>
    </source>
</reference>
<evidence type="ECO:0000256" key="5">
    <source>
        <dbReference type="ARBA" id="ARBA00022801"/>
    </source>
</evidence>
<dbReference type="Gene3D" id="2.60.40.1220">
    <property type="match status" value="1"/>
</dbReference>